<evidence type="ECO:0000313" key="3">
    <source>
        <dbReference type="Proteomes" id="UP000199266"/>
    </source>
</evidence>
<dbReference type="EMBL" id="FNPD01000004">
    <property type="protein sequence ID" value="SDX84663.1"/>
    <property type="molecule type" value="Genomic_DNA"/>
</dbReference>
<name>A0A1H3F0W5_9BACT</name>
<dbReference type="InterPro" id="IPR014055">
    <property type="entry name" value="CRISPR-assoc_prot_Csx11"/>
</dbReference>
<proteinExistence type="predicted"/>
<protein>
    <submittedName>
        <fullName evidence="2">CRISPR-associated protein, Csx11 family</fullName>
    </submittedName>
</protein>
<gene>
    <name evidence="2" type="ORF">SAMN03080603_00848</name>
</gene>
<dbReference type="AlphaFoldDB" id="A0A1H3F0W5"/>
<dbReference type="RefSeq" id="WP_091460838.1">
    <property type="nucleotide sequence ID" value="NZ_FNPD01000004.1"/>
</dbReference>
<evidence type="ECO:0000313" key="2">
    <source>
        <dbReference type="EMBL" id="SDX84663.1"/>
    </source>
</evidence>
<accession>A0A1H3F0W5</accession>
<sequence length="995" mass="116446">MCELTCKIKDKRNDILMGEIGALLHDIGKMHPYFLKHQSIERTTSFSHENISNFLDPILYRHICDSAFDFTIMTPSNIKNLIEQHHKHSQADDIVKYLQKCDRKDSADDKGIVRRKQSINNTIISSPFGFENEKIDLSCLQKRFDDLQNNLIELFENYSDIISFRKSLIGNLKTAFSHALGETRIPANDVTLWDHSYSTASLFKTILAGITCDGYKDVNDLKWRIFGICWNGENFINHGRKIADIQKRAEIIREIKTYIKRTLEEEYPIGNVIYEDVNGIYFTFPNLNEEDLGRLAVECADKILSKVVYRKCNNVMNIELNNELNNELWPFFTLSKPSGSLTIIANELKRASEKRGTPKISPFIFIGDEDRNEELINSMPDLDRVFDEVKVKDGRLDVCPVCGIRPKNERDEMCSTCRDRRKGRLEEWLKDGQESVWIDEVADKNNRVSLISLGFDLDKWLDGTMINTILSQSFKDWGNSKKVKDFLENEQYKNKLKKRNISLTDDLKQLSKELLSVITNEDINKDSNFKSSLINIYFEDISSSQEKRADDYVGKFVANLKSRLDSVPFDPSNLQTLLFTQNPSPARIYRVWRETQEFFETVVEKIKRDIYSHKWKRVAFSVDYKKLQSALKRSDMLFEKTPYVIRLDGLEPRDLLVLHVENGEFCTIESLEKYRYADKSGEEAVRESLERGLTYLALESNPNNNLLKDNSNIEVNKEKTKHQEYMPLIEITISPMSLRLIVPTLDSIKITKMIATLYSQRFEKVLGKLPLNMKILTANRKFPLYVLLDAERRMLDDREFKKPVKMNPWWNVYETENDDFFKFYPTRLIGENEKYTLDDLSSISKGRLFSLYPGYFDFDLLTATTDRYNIYYEDGKRGDETYRLYSKRPCYFYQISMIRELWDILSNLSSSQINNIEEALTTKLREWRYVEDGSNKREVFMRFAEATIKDAFGSIWDSLREETRCLFINSLLNGLLMDTIFIFRHMIKEEKEIGE</sequence>
<evidence type="ECO:0000256" key="1">
    <source>
        <dbReference type="SAM" id="Coils"/>
    </source>
</evidence>
<keyword evidence="1" id="KW-0175">Coiled coil</keyword>
<feature type="coiled-coil region" evidence="1">
    <location>
        <begin position="130"/>
        <end position="157"/>
    </location>
</feature>
<reference evidence="3" key="1">
    <citation type="submission" date="2016-10" db="EMBL/GenBank/DDBJ databases">
        <authorList>
            <person name="Varghese N."/>
            <person name="Submissions S."/>
        </authorList>
    </citation>
    <scope>NUCLEOTIDE SEQUENCE [LARGE SCALE GENOMIC DNA]</scope>
    <source>
        <strain evidence="3">DSM 13490</strain>
    </source>
</reference>
<dbReference type="NCBIfam" id="TIGR02682">
    <property type="entry name" value="cas_csx11"/>
    <property type="match status" value="1"/>
</dbReference>
<dbReference type="Proteomes" id="UP000199266">
    <property type="component" value="Unassembled WGS sequence"/>
</dbReference>
<organism evidence="2 3">
    <name type="scientific">Acetomicrobium thermoterrenum DSM 13490</name>
    <dbReference type="NCBI Taxonomy" id="1120987"/>
    <lineage>
        <taxon>Bacteria</taxon>
        <taxon>Thermotogati</taxon>
        <taxon>Synergistota</taxon>
        <taxon>Synergistia</taxon>
        <taxon>Synergistales</taxon>
        <taxon>Acetomicrobiaceae</taxon>
        <taxon>Acetomicrobium</taxon>
    </lineage>
</organism>
<keyword evidence="3" id="KW-1185">Reference proteome</keyword>